<dbReference type="EMBL" id="JXXV01000028">
    <property type="protein sequence ID" value="KJY81876.1"/>
    <property type="molecule type" value="Genomic_DNA"/>
</dbReference>
<dbReference type="Proteomes" id="UP000033673">
    <property type="component" value="Unassembled WGS sequence"/>
</dbReference>
<dbReference type="AlphaFoldDB" id="A0A0F4NIH3"/>
<dbReference type="Gene3D" id="3.40.800.10">
    <property type="entry name" value="Ureohydrolase domain"/>
    <property type="match status" value="1"/>
</dbReference>
<protein>
    <submittedName>
        <fullName evidence="1">Arginase</fullName>
    </submittedName>
</protein>
<comment type="caution">
    <text evidence="1">The sequence shown here is derived from an EMBL/GenBank/DDBJ whole genome shotgun (WGS) entry which is preliminary data.</text>
</comment>
<dbReference type="RefSeq" id="WP_045956759.1">
    <property type="nucleotide sequence ID" value="NZ_JXXV01000028.1"/>
</dbReference>
<organism evidence="1 2">
    <name type="scientific">Vibrio galatheae</name>
    <dbReference type="NCBI Taxonomy" id="579748"/>
    <lineage>
        <taxon>Bacteria</taxon>
        <taxon>Pseudomonadati</taxon>
        <taxon>Pseudomonadota</taxon>
        <taxon>Gammaproteobacteria</taxon>
        <taxon>Vibrionales</taxon>
        <taxon>Vibrionaceae</taxon>
        <taxon>Vibrio</taxon>
    </lineage>
</organism>
<accession>A0A0F4NIH3</accession>
<keyword evidence="2" id="KW-1185">Reference proteome</keyword>
<dbReference type="InterPro" id="IPR023696">
    <property type="entry name" value="Ureohydrolase_dom_sf"/>
</dbReference>
<dbReference type="SUPFAM" id="SSF52768">
    <property type="entry name" value="Arginase/deacetylase"/>
    <property type="match status" value="1"/>
</dbReference>
<proteinExistence type="predicted"/>
<gene>
    <name evidence="1" type="ORF">TW81_16120</name>
</gene>
<reference evidence="1 2" key="1">
    <citation type="journal article" date="2015" name="BMC Genomics">
        <title>Genome mining reveals unlocked bioactive potential of marine Gram-negative bacteria.</title>
        <authorList>
            <person name="Machado H."/>
            <person name="Sonnenschein E.C."/>
            <person name="Melchiorsen J."/>
            <person name="Gram L."/>
        </authorList>
    </citation>
    <scope>NUCLEOTIDE SEQUENCE [LARGE SCALE GENOMIC DNA]</scope>
    <source>
        <strain evidence="1 2">S2757</strain>
    </source>
</reference>
<dbReference type="OrthoDB" id="5902234at2"/>
<sequence length="277" mass="31508">MLGLFRRNKTQSVSGVLSHRLVLMSVSEHLKPLKLVDFEMANQSLEEMYDWVADVEGSQWINGGHYNLSGQPAGKYQLHLSRYLGSEALPIVLTNNCETVLQSLPLLHSARRELGIINIGRQFEIKASLEIEQGSAYHFALSRYNECRLFCLGIDASALDDRTLEYAEDLGCDWMMLAECGFSHRLQVKHQLANFLSHCDDIIFSIDLSCLSPDSRIESGLALDTQMVNRMIRQLLISGKVRQVQLVGYKDKHLYSKQTQSILHELTQMFPYRDRAA</sequence>
<dbReference type="PATRIC" id="fig|579748.3.peg.3330"/>
<evidence type="ECO:0000313" key="1">
    <source>
        <dbReference type="EMBL" id="KJY81876.1"/>
    </source>
</evidence>
<dbReference type="STRING" id="579748.TW81_16120"/>
<evidence type="ECO:0000313" key="2">
    <source>
        <dbReference type="Proteomes" id="UP000033673"/>
    </source>
</evidence>
<name>A0A0F4NIH3_9VIBR</name>